<accession>E1YA74</accession>
<gene>
    <name evidence="2" type="ORF">N47_H22900</name>
</gene>
<dbReference type="InterPro" id="IPR041682">
    <property type="entry name" value="AAA_14"/>
</dbReference>
<dbReference type="PANTHER" id="PTHR33295:SF8">
    <property type="entry name" value="AAA+ ATPASE DOMAIN-CONTAINING PROTEIN"/>
    <property type="match status" value="1"/>
</dbReference>
<organism evidence="2">
    <name type="scientific">uncultured Desulfobacterium sp</name>
    <dbReference type="NCBI Taxonomy" id="201089"/>
    <lineage>
        <taxon>Bacteria</taxon>
        <taxon>Pseudomonadati</taxon>
        <taxon>Thermodesulfobacteriota</taxon>
        <taxon>Desulfobacteria</taxon>
        <taxon>Desulfobacterales</taxon>
        <taxon>Desulfobacteriaceae</taxon>
        <taxon>Desulfobacterium</taxon>
        <taxon>environmental samples</taxon>
    </lineage>
</organism>
<proteinExistence type="predicted"/>
<evidence type="ECO:0000313" key="2">
    <source>
        <dbReference type="EMBL" id="CBX27468.1"/>
    </source>
</evidence>
<protein>
    <recommendedName>
        <fullName evidence="1">AAA domain-containing protein</fullName>
    </recommendedName>
</protein>
<dbReference type="PANTHER" id="PTHR33295">
    <property type="entry name" value="ATPASE"/>
    <property type="match status" value="1"/>
</dbReference>
<dbReference type="Pfam" id="PF13173">
    <property type="entry name" value="AAA_14"/>
    <property type="match status" value="1"/>
</dbReference>
<dbReference type="InterPro" id="IPR027417">
    <property type="entry name" value="P-loop_NTPase"/>
</dbReference>
<dbReference type="Gene3D" id="3.40.50.300">
    <property type="entry name" value="P-loop containing nucleotide triphosphate hydrolases"/>
    <property type="match status" value="1"/>
</dbReference>
<evidence type="ECO:0000259" key="1">
    <source>
        <dbReference type="Pfam" id="PF13173"/>
    </source>
</evidence>
<dbReference type="SUPFAM" id="SSF52540">
    <property type="entry name" value="P-loop containing nucleoside triphosphate hydrolases"/>
    <property type="match status" value="1"/>
</dbReference>
<name>E1YA74_9BACT</name>
<dbReference type="EMBL" id="FR695866">
    <property type="protein sequence ID" value="CBX27468.1"/>
    <property type="molecule type" value="Genomic_DNA"/>
</dbReference>
<reference evidence="2" key="1">
    <citation type="journal article" date="2011" name="Environ. Microbiol.">
        <title>Genomic insights into the metabolic potential of the polycyclic aromatic hydrocarbon degrading sulfate-reducing Deltaproteobacterium N47.</title>
        <authorList>
            <person name="Bergmann F."/>
            <person name="Selesi D."/>
            <person name="Weinmaier T."/>
            <person name="Tischler P."/>
            <person name="Rattei T."/>
            <person name="Meckenstock R.U."/>
        </authorList>
    </citation>
    <scope>NUCLEOTIDE SEQUENCE</scope>
</reference>
<feature type="domain" description="AAA" evidence="1">
    <location>
        <begin position="28"/>
        <end position="161"/>
    </location>
</feature>
<sequence length="251" mass="29669">MTSLISEFHHKSLPVYRLREISIPINLEKIITLIGARRSGKTFLLYQIIDHLLQDKDKTSIIYFNFEDERLELAEHEADLILQAYRELYLNRDLASCYFFFDEIQNLTGWEKFVRRLYDTVSRHIFLTGSNAKMLSSEISSSLRGRSISYEVFPLSFKEYLSFNDISIDFYVPEIKATIYNIMETYLEFGGFPELVTIADPNVRYKILQEYFDVMLFSPLIVKFLQKWQKNLLASGSESCQFRDYEHLPDH</sequence>
<dbReference type="AlphaFoldDB" id="E1YA74"/>